<accession>A0A1W1HC45</accession>
<dbReference type="SUPFAM" id="SSF53335">
    <property type="entry name" value="S-adenosyl-L-methionine-dependent methyltransferases"/>
    <property type="match status" value="1"/>
</dbReference>
<dbReference type="Gene3D" id="3.40.50.150">
    <property type="entry name" value="Vaccinia Virus protein VP39"/>
    <property type="match status" value="1"/>
</dbReference>
<keyword evidence="1" id="KW-0808">Transferase</keyword>
<gene>
    <name evidence="1" type="ORF">MTBBW1_2030038</name>
</gene>
<evidence type="ECO:0000313" key="2">
    <source>
        <dbReference type="Proteomes" id="UP000191931"/>
    </source>
</evidence>
<reference evidence="1 2" key="1">
    <citation type="submission" date="2017-03" db="EMBL/GenBank/DDBJ databases">
        <authorList>
            <person name="Afonso C.L."/>
            <person name="Miller P.J."/>
            <person name="Scott M.A."/>
            <person name="Spackman E."/>
            <person name="Goraichik I."/>
            <person name="Dimitrov K.M."/>
            <person name="Suarez D.L."/>
            <person name="Swayne D.E."/>
        </authorList>
    </citation>
    <scope>NUCLEOTIDE SEQUENCE [LARGE SCALE GENOMIC DNA]</scope>
    <source>
        <strain evidence="1">PRJEB14757</strain>
    </source>
</reference>
<sequence length="421" mass="48497">MTEYFYAITNSSFQDIKLQNLSLIILWPQKTAPEIEESQFSYQFCRETSYKLCLHSFPDTKWIEYSEENFPLEMFTGISPETKILYIGDPEIILAPKAISKMINSMENRQSACGPVFNTSLNQFQKADLPWTYFNIESYLETADIMAEKKSELMIATHSLDPSCILYNGLFFKKTLSTIKSNNRKLKQEISHTIPFFIEKNALIHRFGDYYHFNDRKELIQLIPQKTKEVLDVGCAMGMYGKRLKKVRPDIYLAGVEKNPEMAAYARKYYDDIHVGNIETVSFKTKFDLINCGELLEHLVNPWKVLKHFNTILKPDGYLVLSIPNAGHWSIVMELAQGNHQYLPSGLNCISHLRWFTEPSICDTLGANGFKIDVLTRRTLPPTLKAETFIRTMAGSGFGNERSLRTSEFIIRAIKIKNIIQ</sequence>
<keyword evidence="2" id="KW-1185">Reference proteome</keyword>
<dbReference type="PANTHER" id="PTHR43861">
    <property type="entry name" value="TRANS-ACONITATE 2-METHYLTRANSFERASE-RELATED"/>
    <property type="match status" value="1"/>
</dbReference>
<dbReference type="CDD" id="cd02440">
    <property type="entry name" value="AdoMet_MTases"/>
    <property type="match status" value="1"/>
</dbReference>
<dbReference type="PANTHER" id="PTHR43861:SF6">
    <property type="entry name" value="METHYLTRANSFERASE TYPE 11"/>
    <property type="match status" value="1"/>
</dbReference>
<dbReference type="Proteomes" id="UP000191931">
    <property type="component" value="Unassembled WGS sequence"/>
</dbReference>
<organism evidence="1 2">
    <name type="scientific">Desulfamplus magnetovallimortis</name>
    <dbReference type="NCBI Taxonomy" id="1246637"/>
    <lineage>
        <taxon>Bacteria</taxon>
        <taxon>Pseudomonadati</taxon>
        <taxon>Thermodesulfobacteriota</taxon>
        <taxon>Desulfobacteria</taxon>
        <taxon>Desulfobacterales</taxon>
        <taxon>Desulfobacteraceae</taxon>
        <taxon>Desulfamplus</taxon>
    </lineage>
</organism>
<keyword evidence="1" id="KW-0489">Methyltransferase</keyword>
<dbReference type="STRING" id="1246637.MTBBW1_2030038"/>
<dbReference type="GO" id="GO:0008168">
    <property type="term" value="F:methyltransferase activity"/>
    <property type="evidence" value="ECO:0007669"/>
    <property type="project" value="UniProtKB-KW"/>
</dbReference>
<protein>
    <submittedName>
        <fullName evidence="1">Methyltransferase domain protein</fullName>
    </submittedName>
</protein>
<dbReference type="EMBL" id="FWEV01000117">
    <property type="protein sequence ID" value="SLM29948.1"/>
    <property type="molecule type" value="Genomic_DNA"/>
</dbReference>
<dbReference type="AlphaFoldDB" id="A0A1W1HC45"/>
<name>A0A1W1HC45_9BACT</name>
<dbReference type="Pfam" id="PF13489">
    <property type="entry name" value="Methyltransf_23"/>
    <property type="match status" value="1"/>
</dbReference>
<dbReference type="InterPro" id="IPR029063">
    <property type="entry name" value="SAM-dependent_MTases_sf"/>
</dbReference>
<evidence type="ECO:0000313" key="1">
    <source>
        <dbReference type="EMBL" id="SLM29948.1"/>
    </source>
</evidence>
<proteinExistence type="predicted"/>
<dbReference type="GO" id="GO:0032259">
    <property type="term" value="P:methylation"/>
    <property type="evidence" value="ECO:0007669"/>
    <property type="project" value="UniProtKB-KW"/>
</dbReference>